<dbReference type="PANTHER" id="PTHR34064">
    <property type="entry name" value="OS04G0672300 PROTEIN"/>
    <property type="match status" value="1"/>
</dbReference>
<keyword evidence="2" id="KW-0812">Transmembrane</keyword>
<gene>
    <name evidence="3" type="ORF">FNV43_RR07761</name>
</gene>
<reference evidence="3" key="1">
    <citation type="submission" date="2020-03" db="EMBL/GenBank/DDBJ databases">
        <title>A high-quality chromosome-level genome assembly of a woody plant with both climbing and erect habits, Rhamnella rubrinervis.</title>
        <authorList>
            <person name="Lu Z."/>
            <person name="Yang Y."/>
            <person name="Zhu X."/>
            <person name="Sun Y."/>
        </authorList>
    </citation>
    <scope>NUCLEOTIDE SEQUENCE</scope>
    <source>
        <strain evidence="3">BYM</strain>
        <tissue evidence="3">Leaf</tissue>
    </source>
</reference>
<feature type="transmembrane region" description="Helical" evidence="2">
    <location>
        <begin position="172"/>
        <end position="192"/>
    </location>
</feature>
<proteinExistence type="predicted"/>
<feature type="region of interest" description="Disordered" evidence="1">
    <location>
        <begin position="77"/>
        <end position="114"/>
    </location>
</feature>
<dbReference type="OrthoDB" id="683938at2759"/>
<dbReference type="Proteomes" id="UP000796880">
    <property type="component" value="Unassembled WGS sequence"/>
</dbReference>
<dbReference type="PANTHER" id="PTHR34064:SF4">
    <property type="entry name" value="PROTEIN, PUTATIVE-RELATED"/>
    <property type="match status" value="1"/>
</dbReference>
<name>A0A8K0HH58_9ROSA</name>
<keyword evidence="4" id="KW-1185">Reference proteome</keyword>
<evidence type="ECO:0000256" key="1">
    <source>
        <dbReference type="SAM" id="MobiDB-lite"/>
    </source>
</evidence>
<evidence type="ECO:0000313" key="4">
    <source>
        <dbReference type="Proteomes" id="UP000796880"/>
    </source>
</evidence>
<keyword evidence="2" id="KW-0472">Membrane</keyword>
<keyword evidence="2" id="KW-1133">Transmembrane helix</keyword>
<organism evidence="3 4">
    <name type="scientific">Rhamnella rubrinervis</name>
    <dbReference type="NCBI Taxonomy" id="2594499"/>
    <lineage>
        <taxon>Eukaryota</taxon>
        <taxon>Viridiplantae</taxon>
        <taxon>Streptophyta</taxon>
        <taxon>Embryophyta</taxon>
        <taxon>Tracheophyta</taxon>
        <taxon>Spermatophyta</taxon>
        <taxon>Magnoliopsida</taxon>
        <taxon>eudicotyledons</taxon>
        <taxon>Gunneridae</taxon>
        <taxon>Pentapetalae</taxon>
        <taxon>rosids</taxon>
        <taxon>fabids</taxon>
        <taxon>Rosales</taxon>
        <taxon>Rhamnaceae</taxon>
        <taxon>rhamnoid group</taxon>
        <taxon>Rhamneae</taxon>
        <taxon>Rhamnella</taxon>
    </lineage>
</organism>
<dbReference type="AlphaFoldDB" id="A0A8K0HH58"/>
<dbReference type="EMBL" id="VOIH02000003">
    <property type="protein sequence ID" value="KAF3451665.1"/>
    <property type="molecule type" value="Genomic_DNA"/>
</dbReference>
<protein>
    <submittedName>
        <fullName evidence="3">Uncharacterized protein</fullName>
    </submittedName>
</protein>
<sequence length="210" mass="23085">MTEMAENTKLESTPPYEVYGLEEKLGTEKVSVSDHVNGFHYTTDKSDSFVIDMESFSNGTNKDTTANSRITLQRTLSRKGSQRVWEKKVNSNTNANDKDSTVALPASRGSSTPEKAGAVAVGTIDNSSSPQVHHQITITAGNISTSTDGSRCVARRNSFRRSSSWGLEPKKVLFFFATLSSMGTILLIYFTLAMTKYGAEDESGFDWQQQ</sequence>
<evidence type="ECO:0000313" key="3">
    <source>
        <dbReference type="EMBL" id="KAF3451665.1"/>
    </source>
</evidence>
<evidence type="ECO:0000256" key="2">
    <source>
        <dbReference type="SAM" id="Phobius"/>
    </source>
</evidence>
<accession>A0A8K0HH58</accession>
<comment type="caution">
    <text evidence="3">The sequence shown here is derived from an EMBL/GenBank/DDBJ whole genome shotgun (WGS) entry which is preliminary data.</text>
</comment>